<comment type="caution">
    <text evidence="1">The sequence shown here is derived from an EMBL/GenBank/DDBJ whole genome shotgun (WGS) entry which is preliminary data.</text>
</comment>
<dbReference type="EMBL" id="RWJN01000050">
    <property type="protein sequence ID" value="TCD69063.1"/>
    <property type="molecule type" value="Genomic_DNA"/>
</dbReference>
<sequence length="660" mass="74011">MDPIRHCAIRRARRTAQIHTELAVYERIITGHQGEIRTLRSQLNACAPVARIPTEILQEIFRLATDATKGSASNLVLGQICRHWRDVALGCGNIWSNIVADNLTTQPAMVEALLLRSRGALLDVRFVQTVWERKPLRAPQSTPDHATVGMADESPESCPEVIIFQPRGLEAYLLQALPRMRSLDLTLFGSEYRRLALLLSTPAPRLRNLSLSLSDNAYTTRAHLSTLVGTLSLHLPDLRTLNLHGFDARFAMALAEPLRSVTSLALRMSHEGPAGLPLDGNELLLALQSMTSLSSLDLGSQLFPLILPGSTVDCEALVDLRHLKNLRLSGEVPHLVWYLEHFMLWPSVNLDLGVFDKIPVPMDGYATLGRHLAQVFFPPAHAGYGTMKPLDHAGCFWTQGHPRRAQDMPSIFHVFISASPDIVPAFHAGINANQSAEYSIRPLDNWEKVEEAFDEMHDRRSELALERTLHIWMIDTTIRRSPRGERVESIWAQLPLQDVHTLLLDGAPAENYDDSLLFDNHQLLPTFLNFAFAMTSVTQVVARRWTPTWLRELLAPSRMEYLVPELHWTAPAPFPSLKSLTFIEPPLPNTTDLDPVMVDYVVQNHRDKQRQLAGELGEILQVRKLVVQAEVPSPQIEMLSRVSGHGEFKIGVRRPQSGSH</sequence>
<dbReference type="Proteomes" id="UP000292702">
    <property type="component" value="Unassembled WGS sequence"/>
</dbReference>
<evidence type="ECO:0000313" key="2">
    <source>
        <dbReference type="Proteomes" id="UP000292702"/>
    </source>
</evidence>
<dbReference type="InterPro" id="IPR032675">
    <property type="entry name" value="LRR_dom_sf"/>
</dbReference>
<reference evidence="1 2" key="1">
    <citation type="submission" date="2018-11" db="EMBL/GenBank/DDBJ databases">
        <title>Genome assembly of Steccherinum ochraceum LE-BIN_3174, the white-rot fungus of the Steccherinaceae family (The Residual Polyporoid clade, Polyporales, Basidiomycota).</title>
        <authorList>
            <person name="Fedorova T.V."/>
            <person name="Glazunova O.A."/>
            <person name="Landesman E.O."/>
            <person name="Moiseenko K.V."/>
            <person name="Psurtseva N.V."/>
            <person name="Savinova O.S."/>
            <person name="Shakhova N.V."/>
            <person name="Tyazhelova T.V."/>
            <person name="Vasina D.V."/>
        </authorList>
    </citation>
    <scope>NUCLEOTIDE SEQUENCE [LARGE SCALE GENOMIC DNA]</scope>
    <source>
        <strain evidence="1 2">LE-BIN_3174</strain>
    </source>
</reference>
<organism evidence="1 2">
    <name type="scientific">Steccherinum ochraceum</name>
    <dbReference type="NCBI Taxonomy" id="92696"/>
    <lineage>
        <taxon>Eukaryota</taxon>
        <taxon>Fungi</taxon>
        <taxon>Dikarya</taxon>
        <taxon>Basidiomycota</taxon>
        <taxon>Agaricomycotina</taxon>
        <taxon>Agaricomycetes</taxon>
        <taxon>Polyporales</taxon>
        <taxon>Steccherinaceae</taxon>
        <taxon>Steccherinum</taxon>
    </lineage>
</organism>
<name>A0A4R0RPI6_9APHY</name>
<accession>A0A4R0RPI6</accession>
<evidence type="ECO:0000313" key="1">
    <source>
        <dbReference type="EMBL" id="TCD69063.1"/>
    </source>
</evidence>
<proteinExistence type="predicted"/>
<dbReference type="Gene3D" id="3.80.10.10">
    <property type="entry name" value="Ribonuclease Inhibitor"/>
    <property type="match status" value="1"/>
</dbReference>
<dbReference type="SUPFAM" id="SSF52047">
    <property type="entry name" value="RNI-like"/>
    <property type="match status" value="1"/>
</dbReference>
<dbReference type="AlphaFoldDB" id="A0A4R0RPI6"/>
<keyword evidence="2" id="KW-1185">Reference proteome</keyword>
<dbReference type="OrthoDB" id="2758786at2759"/>
<protein>
    <submittedName>
        <fullName evidence="1">Uncharacterized protein</fullName>
    </submittedName>
</protein>
<gene>
    <name evidence="1" type="ORF">EIP91_008961</name>
</gene>